<gene>
    <name evidence="1" type="ORF">BpHYR1_029078</name>
</gene>
<keyword evidence="2" id="KW-1185">Reference proteome</keyword>
<accession>A0A3M7RPG2</accession>
<dbReference type="Proteomes" id="UP000276133">
    <property type="component" value="Unassembled WGS sequence"/>
</dbReference>
<name>A0A3M7RPG2_BRAPC</name>
<sequence length="71" mass="8198">MRKLSLGFDEINWGSKIPFLELEYFDSREALGIFYMGKKIVMSSILGKDFESRKISNFTSLSATQIKQINK</sequence>
<reference evidence="1 2" key="1">
    <citation type="journal article" date="2018" name="Sci. Rep.">
        <title>Genomic signatures of local adaptation to the degree of environmental predictability in rotifers.</title>
        <authorList>
            <person name="Franch-Gras L."/>
            <person name="Hahn C."/>
            <person name="Garcia-Roger E.M."/>
            <person name="Carmona M.J."/>
            <person name="Serra M."/>
            <person name="Gomez A."/>
        </authorList>
    </citation>
    <scope>NUCLEOTIDE SEQUENCE [LARGE SCALE GENOMIC DNA]</scope>
    <source>
        <strain evidence="1">HYR1</strain>
    </source>
</reference>
<dbReference type="AlphaFoldDB" id="A0A3M7RPG2"/>
<comment type="caution">
    <text evidence="1">The sequence shown here is derived from an EMBL/GenBank/DDBJ whole genome shotgun (WGS) entry which is preliminary data.</text>
</comment>
<organism evidence="1 2">
    <name type="scientific">Brachionus plicatilis</name>
    <name type="common">Marine rotifer</name>
    <name type="synonym">Brachionus muelleri</name>
    <dbReference type="NCBI Taxonomy" id="10195"/>
    <lineage>
        <taxon>Eukaryota</taxon>
        <taxon>Metazoa</taxon>
        <taxon>Spiralia</taxon>
        <taxon>Gnathifera</taxon>
        <taxon>Rotifera</taxon>
        <taxon>Eurotatoria</taxon>
        <taxon>Monogononta</taxon>
        <taxon>Pseudotrocha</taxon>
        <taxon>Ploima</taxon>
        <taxon>Brachionidae</taxon>
        <taxon>Brachionus</taxon>
    </lineage>
</organism>
<evidence type="ECO:0000313" key="1">
    <source>
        <dbReference type="EMBL" id="RNA25369.1"/>
    </source>
</evidence>
<proteinExistence type="predicted"/>
<protein>
    <submittedName>
        <fullName evidence="1">Uncharacterized protein</fullName>
    </submittedName>
</protein>
<evidence type="ECO:0000313" key="2">
    <source>
        <dbReference type="Proteomes" id="UP000276133"/>
    </source>
</evidence>
<dbReference type="EMBL" id="REGN01002935">
    <property type="protein sequence ID" value="RNA25369.1"/>
    <property type="molecule type" value="Genomic_DNA"/>
</dbReference>